<feature type="transmembrane region" description="Helical" evidence="7">
    <location>
        <begin position="47"/>
        <end position="66"/>
    </location>
</feature>
<name>A0A543I8V5_9ACTN</name>
<evidence type="ECO:0000256" key="3">
    <source>
        <dbReference type="ARBA" id="ARBA00022692"/>
    </source>
</evidence>
<evidence type="ECO:0000313" key="8">
    <source>
        <dbReference type="EMBL" id="TQM67018.1"/>
    </source>
</evidence>
<protein>
    <submittedName>
        <fullName evidence="8">Putative membrane protein</fullName>
    </submittedName>
</protein>
<comment type="caution">
    <text evidence="8">The sequence shown here is derived from an EMBL/GenBank/DDBJ whole genome shotgun (WGS) entry which is preliminary data.</text>
</comment>
<dbReference type="Pfam" id="PF09678">
    <property type="entry name" value="Caa3_CtaG"/>
    <property type="match status" value="1"/>
</dbReference>
<gene>
    <name evidence="8" type="ORF">FHX41_0615</name>
</gene>
<organism evidence="8 9">
    <name type="scientific">Actinomadura hallensis</name>
    <dbReference type="NCBI Taxonomy" id="337895"/>
    <lineage>
        <taxon>Bacteria</taxon>
        <taxon>Bacillati</taxon>
        <taxon>Actinomycetota</taxon>
        <taxon>Actinomycetes</taxon>
        <taxon>Streptosporangiales</taxon>
        <taxon>Thermomonosporaceae</taxon>
        <taxon>Actinomadura</taxon>
    </lineage>
</organism>
<dbReference type="GO" id="GO:0005886">
    <property type="term" value="C:plasma membrane"/>
    <property type="evidence" value="ECO:0007669"/>
    <property type="project" value="UniProtKB-SubCell"/>
</dbReference>
<evidence type="ECO:0000256" key="2">
    <source>
        <dbReference type="ARBA" id="ARBA00022475"/>
    </source>
</evidence>
<dbReference type="RefSeq" id="WP_141966081.1">
    <property type="nucleotide sequence ID" value="NZ_VFPO01000001.1"/>
</dbReference>
<comment type="subcellular location">
    <subcellularLocation>
        <location evidence="1">Cell membrane</location>
        <topology evidence="1">Multi-pass membrane protein</topology>
    </subcellularLocation>
</comment>
<feature type="transmembrane region" description="Helical" evidence="7">
    <location>
        <begin position="118"/>
        <end position="140"/>
    </location>
</feature>
<evidence type="ECO:0000313" key="9">
    <source>
        <dbReference type="Proteomes" id="UP000316706"/>
    </source>
</evidence>
<evidence type="ECO:0000256" key="7">
    <source>
        <dbReference type="SAM" id="Phobius"/>
    </source>
</evidence>
<proteinExistence type="predicted"/>
<evidence type="ECO:0000256" key="4">
    <source>
        <dbReference type="ARBA" id="ARBA00022989"/>
    </source>
</evidence>
<keyword evidence="3 7" id="KW-0812">Transmembrane</keyword>
<evidence type="ECO:0000256" key="5">
    <source>
        <dbReference type="ARBA" id="ARBA00023136"/>
    </source>
</evidence>
<dbReference type="InterPro" id="IPR019108">
    <property type="entry name" value="Caa3_assmbl_CtaG-rel"/>
</dbReference>
<feature type="compositionally biased region" description="Basic and acidic residues" evidence="6">
    <location>
        <begin position="254"/>
        <end position="277"/>
    </location>
</feature>
<dbReference type="AlphaFoldDB" id="A0A543I8V5"/>
<evidence type="ECO:0000256" key="6">
    <source>
        <dbReference type="SAM" id="MobiDB-lite"/>
    </source>
</evidence>
<feature type="transmembrane region" description="Helical" evidence="7">
    <location>
        <begin position="12"/>
        <end position="35"/>
    </location>
</feature>
<keyword evidence="2" id="KW-1003">Cell membrane</keyword>
<reference evidence="8 9" key="1">
    <citation type="submission" date="2019-06" db="EMBL/GenBank/DDBJ databases">
        <title>Sequencing the genomes of 1000 actinobacteria strains.</title>
        <authorList>
            <person name="Klenk H.-P."/>
        </authorList>
    </citation>
    <scope>NUCLEOTIDE SEQUENCE [LARGE SCALE GENOMIC DNA]</scope>
    <source>
        <strain evidence="8 9">DSM 45043</strain>
    </source>
</reference>
<dbReference type="OrthoDB" id="5024156at2"/>
<sequence length="277" mass="29782">MHHGQSTGIVQWAAVLACAATFLAVVAYLAAARGLRRRGDPWPWRRDACFAAGGVLLGAAMVAPLPGGPFTVHMTQHLLVGMAAPLPLVLARPLTLALRSLRPGPPRRTLLAVAHWRVSGWLLFPPVAAVLDMGGLWVLYRTPLLAAAHDRPWLHLLVHAHVFAAGVLFTAAICQLDPVRRRWGLPLRGLTLLAAGAAHAILAKTLYAASPPGTTFTAADLHTAAQLMYYGGDLTELALAATLATHWYTRPHASRGEPISRRNKEKPEAAERPRTSL</sequence>
<keyword evidence="5 7" id="KW-0472">Membrane</keyword>
<accession>A0A543I8V5</accession>
<keyword evidence="9" id="KW-1185">Reference proteome</keyword>
<evidence type="ECO:0000256" key="1">
    <source>
        <dbReference type="ARBA" id="ARBA00004651"/>
    </source>
</evidence>
<dbReference type="EMBL" id="VFPO01000001">
    <property type="protein sequence ID" value="TQM67018.1"/>
    <property type="molecule type" value="Genomic_DNA"/>
</dbReference>
<keyword evidence="4 7" id="KW-1133">Transmembrane helix</keyword>
<feature type="transmembrane region" description="Helical" evidence="7">
    <location>
        <begin position="152"/>
        <end position="173"/>
    </location>
</feature>
<feature type="region of interest" description="Disordered" evidence="6">
    <location>
        <begin position="253"/>
        <end position="277"/>
    </location>
</feature>
<dbReference type="Proteomes" id="UP000316706">
    <property type="component" value="Unassembled WGS sequence"/>
</dbReference>